<evidence type="ECO:0000313" key="2">
    <source>
        <dbReference type="EMBL" id="KAJ7641795.1"/>
    </source>
</evidence>
<name>A0AAD7FVT2_9AGAR</name>
<evidence type="ECO:0000256" key="1">
    <source>
        <dbReference type="SAM" id="MobiDB-lite"/>
    </source>
</evidence>
<accession>A0AAD7FVT2</accession>
<dbReference type="AlphaFoldDB" id="A0AAD7FVT2"/>
<feature type="compositionally biased region" description="Basic and acidic residues" evidence="1">
    <location>
        <begin position="146"/>
        <end position="168"/>
    </location>
</feature>
<sequence length="738" mass="80925">MKWYVGSGTSIECCEYSRHFTREWVVAVLLVRVRVLVSKNLGTREYSPGYRKLTEQTQIGNLITGITQHHSACRHEARGNHSVMYVYSCQEVADQVIRDIELIAPVGRDLMESKQTLSRVVKKMKFNLPISRYLFIVPDPRLTGIPDKDDRSKNDRNSGTKDSGEGRKVGGGRWSPTGDTTKTQGDRVPYATSKGSNPDETIKEERRARSSQGRIDQEHYSSIHIYAENAIFFPQILTSSKFVSMIRNGTKPGFQTSSKHLALQWPIYSTLPNGTHISRGFVEGWKSPTLGSRWLLGMPPSEKSADGMWAQVVMGVATVFCRAPDEVSLSSLPAKRVINGFGDLGDARSTTQDQACKYSSFKFQVPGTKGQPRKTDRGECKQAFYSDSKLPPKRAVGSTTVHDCVLATSVSTFGRPSASANVFPLVAGNHAGVLSGFNSSAGEIPGDGCQTVMSALRRLGNGTSGKPSYQPGGSLLNSREIGFDNGSARRMAFHIPPCPHYLVARTPGRSLDHFQFQIMVPRIVKTARGIGIEVDPRYAAVSRFLEPGRLENGHNRLSGYEVIKPARSDQVDVTPEHMGWIRSWVKGTGTPVKETPVKGTGVRSLDEVGTGRNKLKKGKSPNEDWSPVKIDPDLLEPEPELGQDWSGVVDHGVFLRRDKPGYEQLEEYKGEVSGPKMGAIETGAFKKLVILTLSMVGSRGRLGPPAKSHDRGSDLPYIGGEGGSSQGRKKLFGPISDF</sequence>
<feature type="region of interest" description="Disordered" evidence="1">
    <location>
        <begin position="699"/>
        <end position="738"/>
    </location>
</feature>
<evidence type="ECO:0000313" key="3">
    <source>
        <dbReference type="Proteomes" id="UP001221142"/>
    </source>
</evidence>
<protein>
    <submittedName>
        <fullName evidence="2">Uncharacterized protein</fullName>
    </submittedName>
</protein>
<comment type="caution">
    <text evidence="2">The sequence shown here is derived from an EMBL/GenBank/DDBJ whole genome shotgun (WGS) entry which is preliminary data.</text>
</comment>
<dbReference type="EMBL" id="JARKIF010000004">
    <property type="protein sequence ID" value="KAJ7641795.1"/>
    <property type="molecule type" value="Genomic_DNA"/>
</dbReference>
<keyword evidence="3" id="KW-1185">Reference proteome</keyword>
<proteinExistence type="predicted"/>
<gene>
    <name evidence="2" type="ORF">FB45DRAFT_862888</name>
</gene>
<feature type="region of interest" description="Disordered" evidence="1">
    <location>
        <begin position="591"/>
        <end position="628"/>
    </location>
</feature>
<feature type="region of interest" description="Disordered" evidence="1">
    <location>
        <begin position="144"/>
        <end position="215"/>
    </location>
</feature>
<reference evidence="2" key="1">
    <citation type="submission" date="2023-03" db="EMBL/GenBank/DDBJ databases">
        <title>Massive genome expansion in bonnet fungi (Mycena s.s.) driven by repeated elements and novel gene families across ecological guilds.</title>
        <authorList>
            <consortium name="Lawrence Berkeley National Laboratory"/>
            <person name="Harder C.B."/>
            <person name="Miyauchi S."/>
            <person name="Viragh M."/>
            <person name="Kuo A."/>
            <person name="Thoen E."/>
            <person name="Andreopoulos B."/>
            <person name="Lu D."/>
            <person name="Skrede I."/>
            <person name="Drula E."/>
            <person name="Henrissat B."/>
            <person name="Morin E."/>
            <person name="Kohler A."/>
            <person name="Barry K."/>
            <person name="LaButti K."/>
            <person name="Morin E."/>
            <person name="Salamov A."/>
            <person name="Lipzen A."/>
            <person name="Mereny Z."/>
            <person name="Hegedus B."/>
            <person name="Baldrian P."/>
            <person name="Stursova M."/>
            <person name="Weitz H."/>
            <person name="Taylor A."/>
            <person name="Grigoriev I.V."/>
            <person name="Nagy L.G."/>
            <person name="Martin F."/>
            <person name="Kauserud H."/>
        </authorList>
    </citation>
    <scope>NUCLEOTIDE SEQUENCE</scope>
    <source>
        <strain evidence="2">9284</strain>
    </source>
</reference>
<organism evidence="2 3">
    <name type="scientific">Roridomyces roridus</name>
    <dbReference type="NCBI Taxonomy" id="1738132"/>
    <lineage>
        <taxon>Eukaryota</taxon>
        <taxon>Fungi</taxon>
        <taxon>Dikarya</taxon>
        <taxon>Basidiomycota</taxon>
        <taxon>Agaricomycotina</taxon>
        <taxon>Agaricomycetes</taxon>
        <taxon>Agaricomycetidae</taxon>
        <taxon>Agaricales</taxon>
        <taxon>Marasmiineae</taxon>
        <taxon>Mycenaceae</taxon>
        <taxon>Roridomyces</taxon>
    </lineage>
</organism>
<dbReference type="Proteomes" id="UP001221142">
    <property type="component" value="Unassembled WGS sequence"/>
</dbReference>